<proteinExistence type="predicted"/>
<dbReference type="SUPFAM" id="SSF54160">
    <property type="entry name" value="Chromo domain-like"/>
    <property type="match status" value="1"/>
</dbReference>
<sequence length="279" mass="32317">MPLTWISDPGSHFKNEVMATLATMTKRLNRDLLQVLRVLLREYRLAIDQWDYLLPVVFTLLKPTVPLHVILGPDNSIRDKCDWSKATITNNVDALRLSLHEMHKKILDLNREREARKLLDTKRVHTLNVEVGEYVLWSRVDDIRYPKLRVTWLGPYLVIQVNEFSVKIQHLITKEERLAHSSRIKYYSDSSLNVTEDIIDHVSEQGVMLKVAAIAAHRNNQAAKLYELHVHWEGLEAIEASWKRLYSLLAQCPTVVQRYVESLADGPDQRRLRSGIALS</sequence>
<protein>
    <recommendedName>
        <fullName evidence="3">Chromo domain-containing protein</fullName>
    </recommendedName>
</protein>
<dbReference type="Proteomes" id="UP000030762">
    <property type="component" value="Unassembled WGS sequence"/>
</dbReference>
<evidence type="ECO:0000313" key="1">
    <source>
        <dbReference type="EMBL" id="EQC25414.1"/>
    </source>
</evidence>
<dbReference type="EMBL" id="JH767280">
    <property type="protein sequence ID" value="EQC25414.1"/>
    <property type="molecule type" value="Genomic_DNA"/>
</dbReference>
<dbReference type="OrthoDB" id="78018at2759"/>
<dbReference type="VEuPathDB" id="FungiDB:SDRG_16714"/>
<dbReference type="STRING" id="1156394.T0PJ59"/>
<dbReference type="InterPro" id="IPR016197">
    <property type="entry name" value="Chromo-like_dom_sf"/>
</dbReference>
<reference evidence="1 2" key="1">
    <citation type="submission" date="2012-04" db="EMBL/GenBank/DDBJ databases">
        <title>The Genome Sequence of Saprolegnia declina VS20.</title>
        <authorList>
            <consortium name="The Broad Institute Genome Sequencing Platform"/>
            <person name="Russ C."/>
            <person name="Nusbaum C."/>
            <person name="Tyler B."/>
            <person name="van West P."/>
            <person name="Dieguez-Uribeondo J."/>
            <person name="de Bruijn I."/>
            <person name="Tripathy S."/>
            <person name="Jiang R."/>
            <person name="Young S.K."/>
            <person name="Zeng Q."/>
            <person name="Gargeya S."/>
            <person name="Fitzgerald M."/>
            <person name="Haas B."/>
            <person name="Abouelleil A."/>
            <person name="Alvarado L."/>
            <person name="Arachchi H.M."/>
            <person name="Berlin A."/>
            <person name="Chapman S.B."/>
            <person name="Goldberg J."/>
            <person name="Griggs A."/>
            <person name="Gujja S."/>
            <person name="Hansen M."/>
            <person name="Howarth C."/>
            <person name="Imamovic A."/>
            <person name="Larimer J."/>
            <person name="McCowen C."/>
            <person name="Montmayeur A."/>
            <person name="Murphy C."/>
            <person name="Neiman D."/>
            <person name="Pearson M."/>
            <person name="Priest M."/>
            <person name="Roberts A."/>
            <person name="Saif S."/>
            <person name="Shea T."/>
            <person name="Sisk P."/>
            <person name="Sykes S."/>
            <person name="Wortman J."/>
            <person name="Nusbaum C."/>
            <person name="Birren B."/>
        </authorList>
    </citation>
    <scope>NUCLEOTIDE SEQUENCE [LARGE SCALE GENOMIC DNA]</scope>
    <source>
        <strain evidence="1 2">VS20</strain>
    </source>
</reference>
<evidence type="ECO:0008006" key="3">
    <source>
        <dbReference type="Google" id="ProtNLM"/>
    </source>
</evidence>
<accession>T0PJ59</accession>
<dbReference type="InParanoid" id="T0PJ59"/>
<gene>
    <name evidence="1" type="ORF">SDRG_16714</name>
</gene>
<name>T0PJ59_SAPDV</name>
<dbReference type="RefSeq" id="XP_008621154.1">
    <property type="nucleotide sequence ID" value="XM_008622932.1"/>
</dbReference>
<keyword evidence="2" id="KW-1185">Reference proteome</keyword>
<dbReference type="GeneID" id="19957441"/>
<evidence type="ECO:0000313" key="2">
    <source>
        <dbReference type="Proteomes" id="UP000030762"/>
    </source>
</evidence>
<dbReference type="OMA" id="ISHNDWI"/>
<dbReference type="AlphaFoldDB" id="T0PJ59"/>
<organism evidence="1 2">
    <name type="scientific">Saprolegnia diclina (strain VS20)</name>
    <dbReference type="NCBI Taxonomy" id="1156394"/>
    <lineage>
        <taxon>Eukaryota</taxon>
        <taxon>Sar</taxon>
        <taxon>Stramenopiles</taxon>
        <taxon>Oomycota</taxon>
        <taxon>Saprolegniomycetes</taxon>
        <taxon>Saprolegniales</taxon>
        <taxon>Saprolegniaceae</taxon>
        <taxon>Saprolegnia</taxon>
    </lineage>
</organism>
<dbReference type="eggNOG" id="KOG0017">
    <property type="taxonomic scope" value="Eukaryota"/>
</dbReference>
<dbReference type="Gene3D" id="2.40.50.40">
    <property type="match status" value="1"/>
</dbReference>